<dbReference type="AlphaFoldDB" id="A0AAW9RCZ8"/>
<keyword evidence="3" id="KW-1185">Reference proteome</keyword>
<protein>
    <recommendedName>
        <fullName evidence="4">Secreted protein</fullName>
    </recommendedName>
</protein>
<dbReference type="EMBL" id="JAZHOF010000003">
    <property type="protein sequence ID" value="MEJ8571452.1"/>
    <property type="molecule type" value="Genomic_DNA"/>
</dbReference>
<name>A0AAW9RCZ8_9HYPH</name>
<keyword evidence="1" id="KW-0732">Signal</keyword>
<evidence type="ECO:0000313" key="3">
    <source>
        <dbReference type="Proteomes" id="UP001378188"/>
    </source>
</evidence>
<sequence>MRVIRAIAAVLVALATPVAASLAAAPVPPNVLISGTTMASDATASALWCSIDRGATTFQRDGAAKGLMSFQDITLFDAGYYRLAGLAQLKFDSPTSGVAIFDMVDGYPASIRRPVFTGYTQTYRKARGELKVSFDLHLGGCTLPVTAIYRH</sequence>
<proteinExistence type="predicted"/>
<organism evidence="2 3">
    <name type="scientific">Microbaculum marinum</name>
    <dbReference type="NCBI Taxonomy" id="1764581"/>
    <lineage>
        <taxon>Bacteria</taxon>
        <taxon>Pseudomonadati</taxon>
        <taxon>Pseudomonadota</taxon>
        <taxon>Alphaproteobacteria</taxon>
        <taxon>Hyphomicrobiales</taxon>
        <taxon>Tepidamorphaceae</taxon>
        <taxon>Microbaculum</taxon>
    </lineage>
</organism>
<dbReference type="RefSeq" id="WP_340329153.1">
    <property type="nucleotide sequence ID" value="NZ_JAZHOF010000003.1"/>
</dbReference>
<reference evidence="2 3" key="1">
    <citation type="submission" date="2024-02" db="EMBL/GenBank/DDBJ databases">
        <title>Genome analysis and characterization of Microbaculum marinisediminis sp. nov., isolated from marine sediment.</title>
        <authorList>
            <person name="Du Z.-J."/>
            <person name="Ye Y.-Q."/>
            <person name="Zhang Z.-R."/>
            <person name="Yuan S.-M."/>
            <person name="Zhang X.-Y."/>
        </authorList>
    </citation>
    <scope>NUCLEOTIDE SEQUENCE [LARGE SCALE GENOMIC DNA]</scope>
    <source>
        <strain evidence="2 3">SDUM1044001</strain>
    </source>
</reference>
<feature type="chain" id="PRO_5043746039" description="Secreted protein" evidence="1">
    <location>
        <begin position="21"/>
        <end position="151"/>
    </location>
</feature>
<gene>
    <name evidence="2" type="ORF">V3328_08210</name>
</gene>
<comment type="caution">
    <text evidence="2">The sequence shown here is derived from an EMBL/GenBank/DDBJ whole genome shotgun (WGS) entry which is preliminary data.</text>
</comment>
<accession>A0AAW9RCZ8</accession>
<evidence type="ECO:0008006" key="4">
    <source>
        <dbReference type="Google" id="ProtNLM"/>
    </source>
</evidence>
<dbReference type="Proteomes" id="UP001378188">
    <property type="component" value="Unassembled WGS sequence"/>
</dbReference>
<evidence type="ECO:0000256" key="1">
    <source>
        <dbReference type="SAM" id="SignalP"/>
    </source>
</evidence>
<evidence type="ECO:0000313" key="2">
    <source>
        <dbReference type="EMBL" id="MEJ8571452.1"/>
    </source>
</evidence>
<feature type="signal peptide" evidence="1">
    <location>
        <begin position="1"/>
        <end position="20"/>
    </location>
</feature>